<dbReference type="AlphaFoldDB" id="A0AB34KZH3"/>
<evidence type="ECO:0000256" key="1">
    <source>
        <dbReference type="SAM" id="MobiDB-lite"/>
    </source>
</evidence>
<feature type="compositionally biased region" description="Basic and acidic residues" evidence="1">
    <location>
        <begin position="32"/>
        <end position="49"/>
    </location>
</feature>
<dbReference type="Proteomes" id="UP000803884">
    <property type="component" value="Unassembled WGS sequence"/>
</dbReference>
<protein>
    <submittedName>
        <fullName evidence="2">Uncharacterized protein</fullName>
    </submittedName>
</protein>
<proteinExistence type="predicted"/>
<organism evidence="2 3">
    <name type="scientific">Cladosporium halotolerans</name>
    <dbReference type="NCBI Taxonomy" id="1052096"/>
    <lineage>
        <taxon>Eukaryota</taxon>
        <taxon>Fungi</taxon>
        <taxon>Dikarya</taxon>
        <taxon>Ascomycota</taxon>
        <taxon>Pezizomycotina</taxon>
        <taxon>Dothideomycetes</taxon>
        <taxon>Dothideomycetidae</taxon>
        <taxon>Cladosporiales</taxon>
        <taxon>Cladosporiaceae</taxon>
        <taxon>Cladosporium</taxon>
    </lineage>
</organism>
<dbReference type="RefSeq" id="XP_069231634.1">
    <property type="nucleotide sequence ID" value="XM_069371402.1"/>
</dbReference>
<sequence>MCLMSVKEEEAPIPARVTRVRRVVRRSPSPPPRREVRITRQSIIEERKPSPPAPAPLPPPPPPPPQPSPPRSSTTIHTETRRTSRPPSSAAPSRTTHTNFVEVDHDSSSSSSESDARSRTTRKSSRSKAKSEAAPSASEYSMHEREYRRERGFSSPRRPEYETYRYVEAPVRRSGSKGGYYEGPRASRDSYRRERMVVEDDYGRRRREYQR</sequence>
<feature type="compositionally biased region" description="Basic residues" evidence="1">
    <location>
        <begin position="119"/>
        <end position="128"/>
    </location>
</feature>
<feature type="region of interest" description="Disordered" evidence="1">
    <location>
        <begin position="21"/>
        <end position="192"/>
    </location>
</feature>
<reference evidence="2 3" key="1">
    <citation type="journal article" date="2020" name="Microbiol. Resour. Announc.">
        <title>Draft Genome Sequence of a Cladosporium Species Isolated from the Mesophotic Ascidian Didemnum maculosum.</title>
        <authorList>
            <person name="Gioti A."/>
            <person name="Siaperas R."/>
            <person name="Nikolaivits E."/>
            <person name="Le Goff G."/>
            <person name="Ouazzani J."/>
            <person name="Kotoulas G."/>
            <person name="Topakas E."/>
        </authorList>
    </citation>
    <scope>NUCLEOTIDE SEQUENCE [LARGE SCALE GENOMIC DNA]</scope>
    <source>
        <strain evidence="2 3">TM138-S3</strain>
    </source>
</reference>
<gene>
    <name evidence="2" type="ORF">WHR41_02796</name>
</gene>
<dbReference type="EMBL" id="JAAQHG020000007">
    <property type="protein sequence ID" value="KAL1588529.1"/>
    <property type="molecule type" value="Genomic_DNA"/>
</dbReference>
<dbReference type="GeneID" id="96004240"/>
<evidence type="ECO:0000313" key="2">
    <source>
        <dbReference type="EMBL" id="KAL1588529.1"/>
    </source>
</evidence>
<name>A0AB34KZH3_9PEZI</name>
<comment type="caution">
    <text evidence="2">The sequence shown here is derived from an EMBL/GenBank/DDBJ whole genome shotgun (WGS) entry which is preliminary data.</text>
</comment>
<evidence type="ECO:0000313" key="3">
    <source>
        <dbReference type="Proteomes" id="UP000803884"/>
    </source>
</evidence>
<feature type="compositionally biased region" description="Basic and acidic residues" evidence="1">
    <location>
        <begin position="141"/>
        <end position="165"/>
    </location>
</feature>
<accession>A0AB34KZH3</accession>
<feature type="compositionally biased region" description="Low complexity" evidence="1">
    <location>
        <begin position="85"/>
        <end position="96"/>
    </location>
</feature>
<feature type="compositionally biased region" description="Pro residues" evidence="1">
    <location>
        <begin position="50"/>
        <end position="70"/>
    </location>
</feature>
<keyword evidence="3" id="KW-1185">Reference proteome</keyword>